<reference evidence="1" key="1">
    <citation type="journal article" date="2021" name="Proc. Natl. Acad. Sci. U.S.A.">
        <title>A Catalog of Tens of Thousands of Viruses from Human Metagenomes Reveals Hidden Associations with Chronic Diseases.</title>
        <authorList>
            <person name="Tisza M.J."/>
            <person name="Buck C.B."/>
        </authorList>
    </citation>
    <scope>NUCLEOTIDE SEQUENCE</scope>
    <source>
        <strain evidence="1">CtnPP24</strain>
    </source>
</reference>
<proteinExistence type="predicted"/>
<sequence>MARPVKGVSALAFKIVKKAVKIRLDRGETLDEILDSYPKLSQAQADEILEEFKNYKSE</sequence>
<protein>
    <recommendedName>
        <fullName evidence="2">DUF433 domain-containing protein</fullName>
    </recommendedName>
</protein>
<name>A0A8S5TZ21_9CAUD</name>
<evidence type="ECO:0008006" key="2">
    <source>
        <dbReference type="Google" id="ProtNLM"/>
    </source>
</evidence>
<accession>A0A8S5TZ21</accession>
<evidence type="ECO:0000313" key="1">
    <source>
        <dbReference type="EMBL" id="DAF87453.1"/>
    </source>
</evidence>
<dbReference type="EMBL" id="BK015962">
    <property type="protein sequence ID" value="DAF87453.1"/>
    <property type="molecule type" value="Genomic_DNA"/>
</dbReference>
<organism evidence="1">
    <name type="scientific">Siphoviridae sp. ctnPP24</name>
    <dbReference type="NCBI Taxonomy" id="2825662"/>
    <lineage>
        <taxon>Viruses</taxon>
        <taxon>Duplodnaviria</taxon>
        <taxon>Heunggongvirae</taxon>
        <taxon>Uroviricota</taxon>
        <taxon>Caudoviricetes</taxon>
    </lineage>
</organism>